<dbReference type="EMBL" id="WUTW01000007">
    <property type="protein sequence ID" value="MXQ67438.1"/>
    <property type="molecule type" value="Genomic_DNA"/>
</dbReference>
<dbReference type="InterPro" id="IPR043746">
    <property type="entry name" value="DUF5691"/>
</dbReference>
<dbReference type="Proteomes" id="UP000431901">
    <property type="component" value="Unassembled WGS sequence"/>
</dbReference>
<comment type="caution">
    <text evidence="1">The sequence shown here is derived from an EMBL/GenBank/DDBJ whole genome shotgun (WGS) entry which is preliminary data.</text>
</comment>
<proteinExistence type="predicted"/>
<accession>A0A6I4WCM3</accession>
<evidence type="ECO:0000313" key="1">
    <source>
        <dbReference type="EMBL" id="MXQ67438.1"/>
    </source>
</evidence>
<dbReference type="Pfam" id="PF18944">
    <property type="entry name" value="DUF5691"/>
    <property type="match status" value="1"/>
</dbReference>
<organism evidence="1 2">
    <name type="scientific">Actinomadura rayongensis</name>
    <dbReference type="NCBI Taxonomy" id="1429076"/>
    <lineage>
        <taxon>Bacteria</taxon>
        <taxon>Bacillati</taxon>
        <taxon>Actinomycetota</taxon>
        <taxon>Actinomycetes</taxon>
        <taxon>Streptosporangiales</taxon>
        <taxon>Thermomonosporaceae</taxon>
        <taxon>Actinomadura</taxon>
    </lineage>
</organism>
<protein>
    <submittedName>
        <fullName evidence="1">Uncharacterized protein</fullName>
    </submittedName>
</protein>
<dbReference type="RefSeq" id="WP_161105623.1">
    <property type="nucleotide sequence ID" value="NZ_JBHLYI010000008.1"/>
</dbReference>
<reference evidence="1 2" key="1">
    <citation type="submission" date="2019-12" db="EMBL/GenBank/DDBJ databases">
        <title>Nocardia macrotermitis sp. nov. and Nocardia aurantia sp. nov., isolated from the gut of the fungus growing-termite Macrotermes natalensis.</title>
        <authorList>
            <person name="Christine B."/>
            <person name="Rene B."/>
        </authorList>
    </citation>
    <scope>NUCLEOTIDE SEQUENCE [LARGE SCALE GENOMIC DNA]</scope>
    <source>
        <strain evidence="1 2">DSM 102126</strain>
    </source>
</reference>
<dbReference type="OrthoDB" id="262508at2"/>
<name>A0A6I4WCM3_9ACTN</name>
<sequence>MTEVWEEHVGAALLGTARRVPPVLAGAPEGGDPAGRLLDQAAVLAVRRRAGFRAGRGGVDPVAPAPAEELPVVPPDAAERLDDLLAGRRTELLAEWLRLAAARGLRAPARAVPHLLDLGRERAHRDLRGDLAAVVGRRGVWLALQNPRWAYVIALAADPGTDDPDVWSTGTREQRVAHLARLRRADPDRARAELAAVWRGERAPDRAEFAAALATGLAAADEEFLEAALDDRAGEVRATAAALLARLPGSALGARMAARARGCVRPERRTVRGRAQTWISVTPPAEHDEGMARDGVPFHPEGSFAPGRTPAPQQAWLREILARTPLATWPDVFALPPAGILALPVTSGAEPGRGARDVHLGLARAALWQRDAAWARALLDGGVLLDAPAVLADLAGVLPEAERAGAAAGLVRWIADPKVLAEQVLARLPSPWTGDLAATVAGTIATLLDRPAGTANTALRALARDAAHRLDPALADRYADRFAGLGTPETVTVRDALVATLRHRHAMTKELCP</sequence>
<gene>
    <name evidence="1" type="ORF">GQ466_25810</name>
</gene>
<keyword evidence="2" id="KW-1185">Reference proteome</keyword>
<dbReference type="AlphaFoldDB" id="A0A6I4WCM3"/>
<evidence type="ECO:0000313" key="2">
    <source>
        <dbReference type="Proteomes" id="UP000431901"/>
    </source>
</evidence>